<feature type="domain" description="Serine aminopeptidase S33" evidence="1">
    <location>
        <begin position="33"/>
        <end position="260"/>
    </location>
</feature>
<proteinExistence type="predicted"/>
<dbReference type="InterPro" id="IPR022742">
    <property type="entry name" value="Hydrolase_4"/>
</dbReference>
<dbReference type="InterPro" id="IPR029058">
    <property type="entry name" value="AB_hydrolase_fold"/>
</dbReference>
<dbReference type="InterPro" id="IPR000073">
    <property type="entry name" value="AB_hydrolase_1"/>
</dbReference>
<evidence type="ECO:0000259" key="1">
    <source>
        <dbReference type="Pfam" id="PF12146"/>
    </source>
</evidence>
<dbReference type="InterPro" id="IPR051044">
    <property type="entry name" value="MAG_DAG_Lipase"/>
</dbReference>
<organism evidence="2">
    <name type="scientific">Schlesneria paludicola</name>
    <dbReference type="NCBI Taxonomy" id="360056"/>
    <lineage>
        <taxon>Bacteria</taxon>
        <taxon>Pseudomonadati</taxon>
        <taxon>Planctomycetota</taxon>
        <taxon>Planctomycetia</taxon>
        <taxon>Planctomycetales</taxon>
        <taxon>Planctomycetaceae</taxon>
        <taxon>Schlesneria</taxon>
    </lineage>
</organism>
<gene>
    <name evidence="2" type="ORF">ENQ76_04560</name>
</gene>
<evidence type="ECO:0000313" key="2">
    <source>
        <dbReference type="EMBL" id="HEN14726.1"/>
    </source>
</evidence>
<dbReference type="AlphaFoldDB" id="A0A7C2JXA4"/>
<accession>A0A7C2JXA4</accession>
<dbReference type="PANTHER" id="PTHR11614">
    <property type="entry name" value="PHOSPHOLIPASE-RELATED"/>
    <property type="match status" value="1"/>
</dbReference>
<sequence length="284" mass="31748">MLVEETLWRTGDGLRLHVRHAQPREPAADPRSMLIIHGGCEHGGRYAHVVEKLVAAGWTVTLPDLRGHGMSEGERTDVADVSQYLQDLTGVERAYCARGQADVILAHSFGGLVALRYVQTIRQPRALVLSAPLLGLQLPVPWWKDLAGKLLVRLSPTTRFRTGINPRNMTQDPEFLARRLADPLLIRSVTVRWFFAMRRALADVHRDAALVRCPLLIVQGLADQTVAPRCPGPFLERTGSPFRRLIELPGHVHEALNESDWEQTLATILAWLESPEITPSADRR</sequence>
<reference evidence="2" key="1">
    <citation type="journal article" date="2020" name="mSystems">
        <title>Genome- and Community-Level Interaction Insights into Carbon Utilization and Element Cycling Functions of Hydrothermarchaeota in Hydrothermal Sediment.</title>
        <authorList>
            <person name="Zhou Z."/>
            <person name="Liu Y."/>
            <person name="Xu W."/>
            <person name="Pan J."/>
            <person name="Luo Z.H."/>
            <person name="Li M."/>
        </authorList>
    </citation>
    <scope>NUCLEOTIDE SEQUENCE [LARGE SCALE GENOMIC DNA]</scope>
    <source>
        <strain evidence="2">SpSt-339</strain>
    </source>
</reference>
<keyword evidence="2" id="KW-0378">Hydrolase</keyword>
<dbReference type="GO" id="GO:0016787">
    <property type="term" value="F:hydrolase activity"/>
    <property type="evidence" value="ECO:0007669"/>
    <property type="project" value="UniProtKB-KW"/>
</dbReference>
<dbReference type="Pfam" id="PF12146">
    <property type="entry name" value="Hydrolase_4"/>
    <property type="match status" value="1"/>
</dbReference>
<dbReference type="EMBL" id="DSOK01000136">
    <property type="protein sequence ID" value="HEN14726.1"/>
    <property type="molecule type" value="Genomic_DNA"/>
</dbReference>
<protein>
    <submittedName>
        <fullName evidence="2">Alpha/beta fold hydrolase</fullName>
    </submittedName>
</protein>
<dbReference type="SUPFAM" id="SSF53474">
    <property type="entry name" value="alpha/beta-Hydrolases"/>
    <property type="match status" value="1"/>
</dbReference>
<dbReference type="Gene3D" id="3.40.50.1820">
    <property type="entry name" value="alpha/beta hydrolase"/>
    <property type="match status" value="1"/>
</dbReference>
<dbReference type="PRINTS" id="PR00111">
    <property type="entry name" value="ABHYDROLASE"/>
</dbReference>
<comment type="caution">
    <text evidence="2">The sequence shown here is derived from an EMBL/GenBank/DDBJ whole genome shotgun (WGS) entry which is preliminary data.</text>
</comment>
<name>A0A7C2JXA4_9PLAN</name>